<dbReference type="AlphaFoldDB" id="A0A6J7J2L3"/>
<evidence type="ECO:0000256" key="1">
    <source>
        <dbReference type="SAM" id="MobiDB-lite"/>
    </source>
</evidence>
<accession>A0A6J7J2L3</accession>
<gene>
    <name evidence="2" type="ORF">UFOPK3564_02732</name>
</gene>
<proteinExistence type="predicted"/>
<dbReference type="EMBL" id="CAFBMK010000212">
    <property type="protein sequence ID" value="CAB4937455.1"/>
    <property type="molecule type" value="Genomic_DNA"/>
</dbReference>
<feature type="region of interest" description="Disordered" evidence="1">
    <location>
        <begin position="181"/>
        <end position="219"/>
    </location>
</feature>
<organism evidence="2">
    <name type="scientific">freshwater metagenome</name>
    <dbReference type="NCBI Taxonomy" id="449393"/>
    <lineage>
        <taxon>unclassified sequences</taxon>
        <taxon>metagenomes</taxon>
        <taxon>ecological metagenomes</taxon>
    </lineage>
</organism>
<evidence type="ECO:0000313" key="2">
    <source>
        <dbReference type="EMBL" id="CAB4937455.1"/>
    </source>
</evidence>
<sequence>MPSARANIIAKLNAQTEMSSTCAPRNSEPAAATRPVMVSMSGRPAATSEPNATTRISSVTGHEITSLFSIAVRLAWLKSDHRPDAPVRCTSTPSAPAFSRPFFASSAARTMSLDVPAAAPCTTAVCPSSEIDRPGCGGITRPTNSVSRSVAVVFAIAAWKAGSVAVCVSEWTTTCSAELESPPTFSSMSWRACTDSEPEASQPAPDRADSTRGAKTARIRTRTPQPIATCLKWVAV</sequence>
<protein>
    <submittedName>
        <fullName evidence="2">Unannotated protein</fullName>
    </submittedName>
</protein>
<name>A0A6J7J2L3_9ZZZZ</name>
<reference evidence="2" key="1">
    <citation type="submission" date="2020-05" db="EMBL/GenBank/DDBJ databases">
        <authorList>
            <person name="Chiriac C."/>
            <person name="Salcher M."/>
            <person name="Ghai R."/>
            <person name="Kavagutti S V."/>
        </authorList>
    </citation>
    <scope>NUCLEOTIDE SEQUENCE</scope>
</reference>